<evidence type="ECO:0000256" key="2">
    <source>
        <dbReference type="ARBA" id="ARBA00004429"/>
    </source>
</evidence>
<proteinExistence type="inferred from homology"/>
<dbReference type="GO" id="GO:0008750">
    <property type="term" value="F:proton-translocating NAD(P)+ transhydrogenase activity"/>
    <property type="evidence" value="ECO:0007669"/>
    <property type="project" value="UniProtKB-EC"/>
</dbReference>
<dbReference type="FunFam" id="3.40.50.1220:FF:000002">
    <property type="entry name" value="NAD(P) transhydrogenase subunit beta"/>
    <property type="match status" value="1"/>
</dbReference>
<evidence type="ECO:0000256" key="9">
    <source>
        <dbReference type="ARBA" id="ARBA00022692"/>
    </source>
</evidence>
<dbReference type="RefSeq" id="WP_093139976.1">
    <property type="nucleotide sequence ID" value="NZ_FOXF01000002.1"/>
</dbReference>
<keyword evidence="13 16" id="KW-0520">NAD</keyword>
<evidence type="ECO:0000256" key="17">
    <source>
        <dbReference type="SAM" id="Phobius"/>
    </source>
</evidence>
<keyword evidence="14 16" id="KW-0472">Membrane</keyword>
<dbReference type="Pfam" id="PF02233">
    <property type="entry name" value="PNTB"/>
    <property type="match status" value="1"/>
</dbReference>
<dbReference type="Gene3D" id="3.40.50.1220">
    <property type="entry name" value="TPP-binding domain"/>
    <property type="match status" value="1"/>
</dbReference>
<dbReference type="EMBL" id="FOXF01000002">
    <property type="protein sequence ID" value="SFP00413.1"/>
    <property type="molecule type" value="Genomic_DNA"/>
</dbReference>
<evidence type="ECO:0000256" key="1">
    <source>
        <dbReference type="ARBA" id="ARBA00003943"/>
    </source>
</evidence>
<comment type="subcellular location">
    <subcellularLocation>
        <location evidence="2">Cell inner membrane</location>
        <topology evidence="2">Multi-pass membrane protein</topology>
    </subcellularLocation>
</comment>
<dbReference type="PANTHER" id="PTHR44758">
    <property type="entry name" value="NAD(P) TRANSHYDROGENASE SUBUNIT BETA"/>
    <property type="match status" value="1"/>
</dbReference>
<dbReference type="PIRSF" id="PIRSF000204">
    <property type="entry name" value="PNTB"/>
    <property type="match status" value="1"/>
</dbReference>
<keyword evidence="11 16" id="KW-1278">Translocase</keyword>
<keyword evidence="9 17" id="KW-0812">Transmembrane</keyword>
<evidence type="ECO:0000256" key="15">
    <source>
        <dbReference type="ARBA" id="ARBA00048202"/>
    </source>
</evidence>
<keyword evidence="20" id="KW-1185">Reference proteome</keyword>
<dbReference type="PANTHER" id="PTHR44758:SF1">
    <property type="entry name" value="NAD(P) TRANSHYDROGENASE SUBUNIT BETA"/>
    <property type="match status" value="1"/>
</dbReference>
<dbReference type="AlphaFoldDB" id="A0A662ZE32"/>
<sequence>MTGLIHVAYIISALLFILSLAGLSKQETARLGCTSGIIGMVIALAASLVNVNTCWGWVIIGVAIVIGAGIGLYLAKKVEMTQMPELVAMLHCFVGLAAVLVGFNSFFSLEPSAVSNAISINVPAGASPDQIAELQKMSADAIKKASEVSAVPGLSGKELYIHLVEIFLGVFIGAVTFTGSIVAYGKLNGSFKLVIFKSKALVLPGKNLLNVLALVISAVLMVVFLATNSYAVQLGCLIPMTIIAFAFGIHLVASIGGADMPVVISMLNSYSGWAAAAAGFMLDNDLLIVTGSLVGSSGAILSYIMCKAMNRSFLSVILGGFGNKPEAASSDEEQGEIRELKCSDVADMLKNANSVVITPGYGMAVAQAQYPVAELTKKLRDKGVNVRFGIHPVAGRLPGHMNVLLAEAKVPYDIVLEMDEINDDFSDTDVVLVIGANDTVNPAALENPNSPIAGMPVLEVWNAKNVIVFKRSMNVGYSGVQNPLFFKENSYMCFGDAKKTVEEIVSNI</sequence>
<keyword evidence="8 16" id="KW-0997">Cell inner membrane</keyword>
<dbReference type="InterPro" id="IPR034300">
    <property type="entry name" value="PNTB-like"/>
</dbReference>
<evidence type="ECO:0000256" key="5">
    <source>
        <dbReference type="ARBA" id="ARBA00012943"/>
    </source>
</evidence>
<feature type="transmembrane region" description="Helical" evidence="17">
    <location>
        <begin position="260"/>
        <end position="280"/>
    </location>
</feature>
<organism evidence="19 20">
    <name type="scientific">Ruminobacter amylophilus</name>
    <dbReference type="NCBI Taxonomy" id="867"/>
    <lineage>
        <taxon>Bacteria</taxon>
        <taxon>Pseudomonadati</taxon>
        <taxon>Pseudomonadota</taxon>
        <taxon>Gammaproteobacteria</taxon>
        <taxon>Aeromonadales</taxon>
        <taxon>Succinivibrionaceae</taxon>
        <taxon>Ruminobacter</taxon>
    </lineage>
</organism>
<evidence type="ECO:0000313" key="20">
    <source>
        <dbReference type="Proteomes" id="UP000243745"/>
    </source>
</evidence>
<dbReference type="InterPro" id="IPR029035">
    <property type="entry name" value="DHS-like_NAD/FAD-binding_dom"/>
</dbReference>
<feature type="transmembrane region" description="Helical" evidence="17">
    <location>
        <begin position="208"/>
        <end position="226"/>
    </location>
</feature>
<evidence type="ECO:0000256" key="7">
    <source>
        <dbReference type="ARBA" id="ARBA00022475"/>
    </source>
</evidence>
<feature type="transmembrane region" description="Helical" evidence="17">
    <location>
        <begin position="55"/>
        <end position="74"/>
    </location>
</feature>
<comment type="function">
    <text evidence="1 16">The transhydrogenation between NADH and NADP is coupled to respiration and ATP hydrolysis and functions as a proton pump across the membrane.</text>
</comment>
<dbReference type="SUPFAM" id="SSF52467">
    <property type="entry name" value="DHS-like NAD/FAD-binding domain"/>
    <property type="match status" value="1"/>
</dbReference>
<reference evidence="19 20" key="1">
    <citation type="submission" date="2016-10" db="EMBL/GenBank/DDBJ databases">
        <authorList>
            <person name="Varghese N."/>
            <person name="Submissions S."/>
        </authorList>
    </citation>
    <scope>NUCLEOTIDE SEQUENCE [LARGE SCALE GENOMIC DNA]</scope>
    <source>
        <strain evidence="19 20">DSM 1361</strain>
    </source>
</reference>
<feature type="transmembrane region" description="Helical" evidence="17">
    <location>
        <begin position="232"/>
        <end position="253"/>
    </location>
</feature>
<name>A0A662ZE32_9GAMM</name>
<feature type="transmembrane region" description="Helical" evidence="17">
    <location>
        <begin position="6"/>
        <end position="24"/>
    </location>
</feature>
<evidence type="ECO:0000256" key="14">
    <source>
        <dbReference type="ARBA" id="ARBA00023136"/>
    </source>
</evidence>
<protein>
    <recommendedName>
        <fullName evidence="6 16">NAD(P) transhydrogenase subunit beta</fullName>
        <ecNumber evidence="5 16">7.1.1.1</ecNumber>
    </recommendedName>
    <alternativeName>
        <fullName evidence="16">Nicotinamide nucleotide transhydrogenase subunit beta</fullName>
    </alternativeName>
</protein>
<dbReference type="GO" id="GO:0050661">
    <property type="term" value="F:NADP binding"/>
    <property type="evidence" value="ECO:0007669"/>
    <property type="project" value="InterPro"/>
</dbReference>
<evidence type="ECO:0000256" key="12">
    <source>
        <dbReference type="ARBA" id="ARBA00022989"/>
    </source>
</evidence>
<dbReference type="Proteomes" id="UP000243745">
    <property type="component" value="Unassembled WGS sequence"/>
</dbReference>
<evidence type="ECO:0000256" key="4">
    <source>
        <dbReference type="ARBA" id="ARBA00011870"/>
    </source>
</evidence>
<dbReference type="EC" id="7.1.1.1" evidence="5 16"/>
<evidence type="ECO:0000256" key="6">
    <source>
        <dbReference type="ARBA" id="ARBA00014581"/>
    </source>
</evidence>
<keyword evidence="7 16" id="KW-1003">Cell membrane</keyword>
<evidence type="ECO:0000313" key="19">
    <source>
        <dbReference type="EMBL" id="SFP00413.1"/>
    </source>
</evidence>
<accession>A0A662ZE32</accession>
<dbReference type="OrthoDB" id="9763786at2"/>
<feature type="transmembrane region" description="Helical" evidence="17">
    <location>
        <begin position="159"/>
        <end position="187"/>
    </location>
</feature>
<evidence type="ECO:0000256" key="16">
    <source>
        <dbReference type="PIRNR" id="PIRNR000204"/>
    </source>
</evidence>
<comment type="similarity">
    <text evidence="3 16">Belongs to the PNT beta subunit family.</text>
</comment>
<evidence type="ECO:0000256" key="3">
    <source>
        <dbReference type="ARBA" id="ARBA00007919"/>
    </source>
</evidence>
<gene>
    <name evidence="19" type="ORF">SAMN02910344_00141</name>
</gene>
<comment type="catalytic activity">
    <reaction evidence="15 16">
        <text>NAD(+) + NADPH + H(+)(in) = NADH + NADP(+) + H(+)(out)</text>
        <dbReference type="Rhea" id="RHEA:47992"/>
        <dbReference type="ChEBI" id="CHEBI:15378"/>
        <dbReference type="ChEBI" id="CHEBI:57540"/>
        <dbReference type="ChEBI" id="CHEBI:57783"/>
        <dbReference type="ChEBI" id="CHEBI:57945"/>
        <dbReference type="ChEBI" id="CHEBI:58349"/>
        <dbReference type="EC" id="7.1.1.1"/>
    </reaction>
</comment>
<evidence type="ECO:0000256" key="8">
    <source>
        <dbReference type="ARBA" id="ARBA00022519"/>
    </source>
</evidence>
<feature type="domain" description="NADP transhydrogenase beta-like" evidence="18">
    <location>
        <begin position="6"/>
        <end position="506"/>
    </location>
</feature>
<dbReference type="GO" id="GO:0005886">
    <property type="term" value="C:plasma membrane"/>
    <property type="evidence" value="ECO:0007669"/>
    <property type="project" value="UniProtKB-SubCell"/>
</dbReference>
<evidence type="ECO:0000256" key="13">
    <source>
        <dbReference type="ARBA" id="ARBA00023027"/>
    </source>
</evidence>
<feature type="transmembrane region" description="Helical" evidence="17">
    <location>
        <begin position="286"/>
        <end position="306"/>
    </location>
</feature>
<feature type="transmembrane region" description="Helical" evidence="17">
    <location>
        <begin position="31"/>
        <end position="49"/>
    </location>
</feature>
<keyword evidence="10 16" id="KW-0521">NADP</keyword>
<evidence type="ECO:0000256" key="11">
    <source>
        <dbReference type="ARBA" id="ARBA00022967"/>
    </source>
</evidence>
<comment type="subunit">
    <text evidence="4">Heterodimer of an alpha and a beta chain.</text>
</comment>
<dbReference type="InterPro" id="IPR012136">
    <property type="entry name" value="NADH_DH_b"/>
</dbReference>
<evidence type="ECO:0000256" key="10">
    <source>
        <dbReference type="ARBA" id="ARBA00022857"/>
    </source>
</evidence>
<dbReference type="NCBIfam" id="NF006974">
    <property type="entry name" value="PRK09444.1"/>
    <property type="match status" value="1"/>
</dbReference>
<evidence type="ECO:0000259" key="18">
    <source>
        <dbReference type="Pfam" id="PF02233"/>
    </source>
</evidence>
<keyword evidence="12 17" id="KW-1133">Transmembrane helix</keyword>
<feature type="transmembrane region" description="Helical" evidence="17">
    <location>
        <begin position="86"/>
        <end position="107"/>
    </location>
</feature>